<organism evidence="1 2">
    <name type="scientific">Candidatus Thiothrix anitrata</name>
    <dbReference type="NCBI Taxonomy" id="2823902"/>
    <lineage>
        <taxon>Bacteria</taxon>
        <taxon>Pseudomonadati</taxon>
        <taxon>Pseudomonadota</taxon>
        <taxon>Gammaproteobacteria</taxon>
        <taxon>Thiotrichales</taxon>
        <taxon>Thiotrichaceae</taxon>
        <taxon>Thiothrix</taxon>
    </lineage>
</organism>
<evidence type="ECO:0008006" key="3">
    <source>
        <dbReference type="Google" id="ProtNLM"/>
    </source>
</evidence>
<evidence type="ECO:0000313" key="1">
    <source>
        <dbReference type="EMBL" id="QTR49281.1"/>
    </source>
</evidence>
<name>A0ABX7X0Q9_9GAMM</name>
<dbReference type="EMBL" id="CP072800">
    <property type="protein sequence ID" value="QTR49281.1"/>
    <property type="molecule type" value="Genomic_DNA"/>
</dbReference>
<gene>
    <name evidence="1" type="ORF">J8380_13585</name>
</gene>
<proteinExistence type="predicted"/>
<sequence>MAAIPNLNFDTAALLRLRQHLNIVHHIPGRIRLRLGMALWSSSAQLDRNQFQRLLDGLEGIRDVRINPAVASVTIEYNPKHIPPTTGKRCCMATTKPPAPYWMTG</sequence>
<dbReference type="RefSeq" id="WP_210226134.1">
    <property type="nucleotide sequence ID" value="NZ_CP072800.1"/>
</dbReference>
<keyword evidence="2" id="KW-1185">Reference proteome</keyword>
<accession>A0ABX7X0Q9</accession>
<dbReference type="Pfam" id="PF19991">
    <property type="entry name" value="HMA_2"/>
    <property type="match status" value="1"/>
</dbReference>
<protein>
    <recommendedName>
        <fullName evidence="3">Heavy-metal-associated domain-containing protein</fullName>
    </recommendedName>
</protein>
<dbReference type="Proteomes" id="UP000672027">
    <property type="component" value="Chromosome"/>
</dbReference>
<evidence type="ECO:0000313" key="2">
    <source>
        <dbReference type="Proteomes" id="UP000672027"/>
    </source>
</evidence>
<reference evidence="1 2" key="1">
    <citation type="submission" date="2021-04" db="EMBL/GenBank/DDBJ databases">
        <title>Genomics, taxonomy and metabolism of representatives of sulfur bacteria of the genus Thiothrix: Thiothrix fructosivorans QT, Thiothrix unzii A1T and three new species, Thiothrix subterranea sp. nov., Thiothrix litoralis sp. nov. and 'Candidatus Thiothrix anitrata' sp. nov.</title>
        <authorList>
            <person name="Ravin N.V."/>
            <person name="Smolyakov D."/>
            <person name="Rudenko T.S."/>
            <person name="Mardanov A.V."/>
            <person name="Beletsky A.V."/>
            <person name="Markov N.D."/>
            <person name="Fomenkov A.I."/>
            <person name="Roberts R.J."/>
            <person name="Karnachuk O.V."/>
            <person name="Novikov A."/>
            <person name="Grabovich M.Y."/>
        </authorList>
    </citation>
    <scope>NUCLEOTIDE SEQUENCE [LARGE SCALE GENOMIC DNA]</scope>
    <source>
        <strain evidence="1 2">A52</strain>
    </source>
</reference>